<evidence type="ECO:0000256" key="3">
    <source>
        <dbReference type="SAM" id="SignalP"/>
    </source>
</evidence>
<keyword evidence="5" id="KW-1185">Reference proteome</keyword>
<dbReference type="SUPFAM" id="SSF111369">
    <property type="entry name" value="HlyD-like secretion proteins"/>
    <property type="match status" value="1"/>
</dbReference>
<dbReference type="InterPro" id="IPR051909">
    <property type="entry name" value="MFP_Cation_Efflux"/>
</dbReference>
<dbReference type="EMBL" id="CP000116">
    <property type="protein sequence ID" value="AAZ96854.1"/>
    <property type="molecule type" value="Genomic_DNA"/>
</dbReference>
<evidence type="ECO:0000313" key="5">
    <source>
        <dbReference type="Proteomes" id="UP000008291"/>
    </source>
</evidence>
<organism evidence="4 5">
    <name type="scientific">Thiobacillus denitrificans (strain ATCC 25259 / T1)</name>
    <dbReference type="NCBI Taxonomy" id="292415"/>
    <lineage>
        <taxon>Bacteria</taxon>
        <taxon>Pseudomonadati</taxon>
        <taxon>Pseudomonadota</taxon>
        <taxon>Betaproteobacteria</taxon>
        <taxon>Nitrosomonadales</taxon>
        <taxon>Thiobacillaceae</taxon>
        <taxon>Thiobacillus</taxon>
    </lineage>
</organism>
<keyword evidence="3" id="KW-0732">Signal</keyword>
<evidence type="ECO:0000256" key="2">
    <source>
        <dbReference type="SAM" id="MobiDB-lite"/>
    </source>
</evidence>
<dbReference type="RefSeq" id="WP_011311413.1">
    <property type="nucleotide sequence ID" value="NC_007404.1"/>
</dbReference>
<gene>
    <name evidence="4" type="ordered locus">Tbd_0901</name>
</gene>
<dbReference type="Gene3D" id="2.40.420.20">
    <property type="match status" value="1"/>
</dbReference>
<name>Q3SKD1_THIDA</name>
<evidence type="ECO:0000256" key="1">
    <source>
        <dbReference type="ARBA" id="ARBA00022448"/>
    </source>
</evidence>
<dbReference type="OrthoDB" id="9775513at2"/>
<dbReference type="Proteomes" id="UP000008291">
    <property type="component" value="Chromosome"/>
</dbReference>
<dbReference type="STRING" id="292415.Tbd_0901"/>
<dbReference type="GO" id="GO:0046914">
    <property type="term" value="F:transition metal ion binding"/>
    <property type="evidence" value="ECO:0007669"/>
    <property type="project" value="TreeGrafter"/>
</dbReference>
<dbReference type="KEGG" id="tbd:Tbd_0901"/>
<dbReference type="Gene3D" id="2.40.50.100">
    <property type="match status" value="1"/>
</dbReference>
<dbReference type="AlphaFoldDB" id="Q3SKD1"/>
<keyword evidence="1" id="KW-0813">Transport</keyword>
<sequence length="437" mass="46513">MRIERFRLRQAASAWRRGAALLSFAAGSVFAPSVLAHSDPHVFGQSAPAKAAPGKSAPAPAAPDKAGTAPKAGKAANAGAAAKPGTEPTVQAGEAVNLPADAKATRGLFTLATARGGAQAGGIKTYGLVVPNSQAMVDVNIAVSGQVVDVFVRVGDSVRKGEPIVAIFNPEFITTQRGYLEFLKNEEKLQVLREEGRLPNYLKDAKENLRWWGMTDKEIAALIEHGRVVEHIRLDAPTDGFITELLVQPGSLVNAGDRTMKQFVVVGRAVARMVSADAPHWLEGYVYPDQRALVQPGVPVRVSLPDGRELERRVTQVMPVVDPATQRARFLVDLGKAGAALTVGQTVDLSLLLDKPTGVWVPRGAVLGQGLAPVVFVQRAPGRYLRRTVQVVDETATLLRVNGVAAGEKLVVAGKMMLEGLYRISARPAAAADHHHH</sequence>
<dbReference type="PANTHER" id="PTHR30097">
    <property type="entry name" value="CATION EFFLUX SYSTEM PROTEIN CUSB"/>
    <property type="match status" value="1"/>
</dbReference>
<feature type="chain" id="PRO_5004228978" evidence="3">
    <location>
        <begin position="32"/>
        <end position="437"/>
    </location>
</feature>
<dbReference type="GO" id="GO:0015679">
    <property type="term" value="P:plasma membrane copper ion transport"/>
    <property type="evidence" value="ECO:0007669"/>
    <property type="project" value="TreeGrafter"/>
</dbReference>
<dbReference type="GO" id="GO:0060003">
    <property type="term" value="P:copper ion export"/>
    <property type="evidence" value="ECO:0007669"/>
    <property type="project" value="TreeGrafter"/>
</dbReference>
<feature type="compositionally biased region" description="Low complexity" evidence="2">
    <location>
        <begin position="47"/>
        <end position="85"/>
    </location>
</feature>
<feature type="region of interest" description="Disordered" evidence="2">
    <location>
        <begin position="45"/>
        <end position="92"/>
    </location>
</feature>
<feature type="signal peptide" evidence="3">
    <location>
        <begin position="1"/>
        <end position="31"/>
    </location>
</feature>
<dbReference type="GO" id="GO:0030288">
    <property type="term" value="C:outer membrane-bounded periplasmic space"/>
    <property type="evidence" value="ECO:0007669"/>
    <property type="project" value="TreeGrafter"/>
</dbReference>
<proteinExistence type="predicted"/>
<reference evidence="4 5" key="1">
    <citation type="journal article" date="2006" name="J. Bacteriol.">
        <title>The genome sequence of the obligately chemolithoautotrophic, facultatively anaerobic bacterium Thiobacillus denitrificans.</title>
        <authorList>
            <person name="Beller H.R."/>
            <person name="Chain P.S."/>
            <person name="Letain T.E."/>
            <person name="Chakicherla A."/>
            <person name="Larimer F.W."/>
            <person name="Richardson P.M."/>
            <person name="Coleman M.A."/>
            <person name="Wood A.P."/>
            <person name="Kelly D.P."/>
        </authorList>
    </citation>
    <scope>NUCLEOTIDE SEQUENCE [LARGE SCALE GENOMIC DNA]</scope>
    <source>
        <strain evidence="4 5">ATCC 25259</strain>
    </source>
</reference>
<protein>
    <submittedName>
        <fullName evidence="4">Secretion protein HlyD</fullName>
    </submittedName>
</protein>
<accession>Q3SKD1</accession>
<dbReference type="PANTHER" id="PTHR30097:SF4">
    <property type="entry name" value="SLR6042 PROTEIN"/>
    <property type="match status" value="1"/>
</dbReference>
<evidence type="ECO:0000313" key="4">
    <source>
        <dbReference type="EMBL" id="AAZ96854.1"/>
    </source>
</evidence>
<dbReference type="eggNOG" id="COG0845">
    <property type="taxonomic scope" value="Bacteria"/>
</dbReference>
<dbReference type="Gene3D" id="2.40.30.170">
    <property type="match status" value="1"/>
</dbReference>
<dbReference type="HOGENOM" id="CLU_626903_0_0_4"/>